<reference evidence="2" key="1">
    <citation type="journal article" date="2022" name="Mol. Ecol. Resour.">
        <title>The genomes of chicory, endive, great burdock and yacon provide insights into Asteraceae palaeo-polyploidization history and plant inulin production.</title>
        <authorList>
            <person name="Fan W."/>
            <person name="Wang S."/>
            <person name="Wang H."/>
            <person name="Wang A."/>
            <person name="Jiang F."/>
            <person name="Liu H."/>
            <person name="Zhao H."/>
            <person name="Xu D."/>
            <person name="Zhang Y."/>
        </authorList>
    </citation>
    <scope>NUCLEOTIDE SEQUENCE [LARGE SCALE GENOMIC DNA]</scope>
    <source>
        <strain evidence="2">cv. Yunnan</strain>
    </source>
</reference>
<organism evidence="1 2">
    <name type="scientific">Smallanthus sonchifolius</name>
    <dbReference type="NCBI Taxonomy" id="185202"/>
    <lineage>
        <taxon>Eukaryota</taxon>
        <taxon>Viridiplantae</taxon>
        <taxon>Streptophyta</taxon>
        <taxon>Embryophyta</taxon>
        <taxon>Tracheophyta</taxon>
        <taxon>Spermatophyta</taxon>
        <taxon>Magnoliopsida</taxon>
        <taxon>eudicotyledons</taxon>
        <taxon>Gunneridae</taxon>
        <taxon>Pentapetalae</taxon>
        <taxon>asterids</taxon>
        <taxon>campanulids</taxon>
        <taxon>Asterales</taxon>
        <taxon>Asteraceae</taxon>
        <taxon>Asteroideae</taxon>
        <taxon>Heliantheae alliance</taxon>
        <taxon>Millerieae</taxon>
        <taxon>Smallanthus</taxon>
    </lineage>
</organism>
<dbReference type="EMBL" id="CM042036">
    <property type="protein sequence ID" value="KAI3744653.1"/>
    <property type="molecule type" value="Genomic_DNA"/>
</dbReference>
<evidence type="ECO:0000313" key="2">
    <source>
        <dbReference type="Proteomes" id="UP001056120"/>
    </source>
</evidence>
<keyword evidence="2" id="KW-1185">Reference proteome</keyword>
<comment type="caution">
    <text evidence="1">The sequence shown here is derived from an EMBL/GenBank/DDBJ whole genome shotgun (WGS) entry which is preliminary data.</text>
</comment>
<reference evidence="1 2" key="2">
    <citation type="journal article" date="2022" name="Mol. Ecol. Resour.">
        <title>The genomes of chicory, endive, great burdock and yacon provide insights into Asteraceae paleo-polyploidization history and plant inulin production.</title>
        <authorList>
            <person name="Fan W."/>
            <person name="Wang S."/>
            <person name="Wang H."/>
            <person name="Wang A."/>
            <person name="Jiang F."/>
            <person name="Liu H."/>
            <person name="Zhao H."/>
            <person name="Xu D."/>
            <person name="Zhang Y."/>
        </authorList>
    </citation>
    <scope>NUCLEOTIDE SEQUENCE [LARGE SCALE GENOMIC DNA]</scope>
    <source>
        <strain evidence="2">cv. Yunnan</strain>
        <tissue evidence="1">Leaves</tissue>
    </source>
</reference>
<protein>
    <submittedName>
        <fullName evidence="1">Uncharacterized protein</fullName>
    </submittedName>
</protein>
<gene>
    <name evidence="1" type="ORF">L1987_57742</name>
</gene>
<evidence type="ECO:0000313" key="1">
    <source>
        <dbReference type="EMBL" id="KAI3744653.1"/>
    </source>
</evidence>
<sequence>MEEELAEEETAEEEDGDERGGNVELEESKVYTQPVFVEFGLSAALLGFKNSGKVFPAGVVWLVMTDLVRAFVVLECEQDKNNMLKMQHLVDFWVESMRASSPIQNSPERVDHPPSCALRLFDEIANASKGKQVVMFLDYDGTLSPIVNDPDRAYMSDEMRATIRKLADCFPTAIVTGRCLDKVRNFVNLD</sequence>
<accession>A0ACB9DDD3</accession>
<proteinExistence type="predicted"/>
<dbReference type="Proteomes" id="UP001056120">
    <property type="component" value="Linkage Group LG19"/>
</dbReference>
<name>A0ACB9DDD3_9ASTR</name>